<feature type="coiled-coil region" evidence="6">
    <location>
        <begin position="191"/>
        <end position="218"/>
    </location>
</feature>
<dbReference type="Proteomes" id="UP000654918">
    <property type="component" value="Unassembled WGS sequence"/>
</dbReference>
<keyword evidence="6" id="KW-0175">Coiled coil</keyword>
<dbReference type="Gene3D" id="1.25.40.10">
    <property type="entry name" value="Tetratricopeptide repeat domain"/>
    <property type="match status" value="1"/>
</dbReference>
<feature type="compositionally biased region" description="Basic and acidic residues" evidence="7">
    <location>
        <begin position="581"/>
        <end position="597"/>
    </location>
</feature>
<accession>A0A8H6KF07</accession>
<evidence type="ECO:0000256" key="6">
    <source>
        <dbReference type="SAM" id="Coils"/>
    </source>
</evidence>
<sequence>MQALWSRAGQAHHCGCKACFKAAGGMVRQTATRVTPRKPTFSEVFTACYTGMMATAAVLDAQAKDKRRTELERQLEEAREVLDNLRKQGRKRHDGKETDLAPPGSGENRYAGSLWHHKRQGSEIFEFLDSLEASGPQPRQRTGDVNRWWQEYGFSTTTLSIRKLRSLDYTMLDRWLMDEESTQGESMTHRAPKTLKQLEKAEARMADLVENMVNGSKRVLPENEWELLRDEIQQLRHKNMPHYDRTSDMHSIKTTSYNLNSFIGSIFANAAYCRRQKISKVCHNLLVSPQPPTVFTYNTLILGLDRAGLPTLAETVVEMFYRSKIEPTRRTMACLLNHFRETGQKEKFFDVLQRMTGKNVRGMKIRRKTVEEVLEHEQLFMWAATKNVAINGKFVIERAWLDVGTLTAIIQGLLHFRLLRYAAGTFAHALRCGIKFSAKTISSLLEHCVFSLDTTAAREVLDALRAAPKLIRTPFREEKDQIYLAGRIQNLIDICNLEQSPFMVAPWLKVFSTDLPSEEERTGMRITSMLHQVQVAKGRARRCLQEIHDIEKRLGRPQPAKSRKQLPAPNPAKAATANRQTSHDRHEVAADQKEKEQQYVLGGPSLASRIRFPTFHASQTVPQRRQVAAMGSY</sequence>
<feature type="region of interest" description="Disordered" evidence="7">
    <location>
        <begin position="83"/>
        <end position="107"/>
    </location>
</feature>
<evidence type="ECO:0000256" key="5">
    <source>
        <dbReference type="PROSITE-ProRule" id="PRU00708"/>
    </source>
</evidence>
<keyword evidence="2" id="KW-0677">Repeat</keyword>
<evidence type="ECO:0000256" key="7">
    <source>
        <dbReference type="SAM" id="MobiDB-lite"/>
    </source>
</evidence>
<comment type="subunit">
    <text evidence="4">Binds to mitochondrial small subunit 15S rRNA.</text>
</comment>
<evidence type="ECO:0000313" key="8">
    <source>
        <dbReference type="EMBL" id="KAF6830125.1"/>
    </source>
</evidence>
<comment type="caution">
    <text evidence="8">The sequence shown here is derived from an EMBL/GenBank/DDBJ whole genome shotgun (WGS) entry which is preliminary data.</text>
</comment>
<dbReference type="EMBL" id="WIGO01000098">
    <property type="protein sequence ID" value="KAF6830125.1"/>
    <property type="molecule type" value="Genomic_DNA"/>
</dbReference>
<dbReference type="PANTHER" id="PTHR47447">
    <property type="entry name" value="OS03G0856100 PROTEIN"/>
    <property type="match status" value="1"/>
</dbReference>
<comment type="similarity">
    <text evidence="1">Belongs to the CCM1 family.</text>
</comment>
<reference evidence="8" key="1">
    <citation type="journal article" date="2020" name="Phytopathology">
        <title>Genome Sequence Resources of Colletotrichum truncatum, C. plurivorum, C. musicola, and C. sojae: Four Species Pathogenic to Soybean (Glycine max).</title>
        <authorList>
            <person name="Rogerio F."/>
            <person name="Boufleur T.R."/>
            <person name="Ciampi-Guillardi M."/>
            <person name="Sukno S.A."/>
            <person name="Thon M.R."/>
            <person name="Massola Junior N.S."/>
            <person name="Baroncelli R."/>
        </authorList>
    </citation>
    <scope>NUCLEOTIDE SEQUENCE</scope>
    <source>
        <strain evidence="8">LFN00145</strain>
    </source>
</reference>
<evidence type="ECO:0000256" key="3">
    <source>
        <dbReference type="ARBA" id="ARBA00044493"/>
    </source>
</evidence>
<evidence type="ECO:0000256" key="1">
    <source>
        <dbReference type="ARBA" id="ARBA00006192"/>
    </source>
</evidence>
<comment type="function">
    <text evidence="3">Regulates mitochondrial small subunit maturation by controlling 15S rRNA 5'-end processing. Localizes to the 5' precursor of the 15S rRNA in a position that is subsequently occupied by mS47 in the mature yeast mtSSU. Uses structure and sequence-specific RNA recognition, binding to a single-stranded region of the precursor and specifically recognizing bases -6 to -1. The exchange of Ccm1 for mS47 is coupled to the irreversible removal of precursor rRNA that is accompanied by conformational changes of the mitoribosomal proteins uS5m and mS26. These conformational changes signal completion of 5'-end rRNA processing through protection of the mature 5'-end of the 15S rRNA and stabilization of mS47. The removal of the 5' precursor together with the dissociation of Ccm1 may be catalyzed by the 5'-3' exoribonuclease Pet127. Involved in the specific removal of group I introns in mitochondrial encoded transcripts.</text>
</comment>
<dbReference type="PROSITE" id="PS51375">
    <property type="entry name" value="PPR"/>
    <property type="match status" value="1"/>
</dbReference>
<evidence type="ECO:0000256" key="2">
    <source>
        <dbReference type="ARBA" id="ARBA00022737"/>
    </source>
</evidence>
<evidence type="ECO:0000313" key="9">
    <source>
        <dbReference type="Proteomes" id="UP000654918"/>
    </source>
</evidence>
<keyword evidence="9" id="KW-1185">Reference proteome</keyword>
<organism evidence="8 9">
    <name type="scientific">Colletotrichum plurivorum</name>
    <dbReference type="NCBI Taxonomy" id="2175906"/>
    <lineage>
        <taxon>Eukaryota</taxon>
        <taxon>Fungi</taxon>
        <taxon>Dikarya</taxon>
        <taxon>Ascomycota</taxon>
        <taxon>Pezizomycotina</taxon>
        <taxon>Sordariomycetes</taxon>
        <taxon>Hypocreomycetidae</taxon>
        <taxon>Glomerellales</taxon>
        <taxon>Glomerellaceae</taxon>
        <taxon>Colletotrichum</taxon>
        <taxon>Colletotrichum orchidearum species complex</taxon>
    </lineage>
</organism>
<name>A0A8H6KF07_9PEZI</name>
<dbReference type="InterPro" id="IPR011990">
    <property type="entry name" value="TPR-like_helical_dom_sf"/>
</dbReference>
<feature type="region of interest" description="Disordered" evidence="7">
    <location>
        <begin position="552"/>
        <end position="597"/>
    </location>
</feature>
<gene>
    <name evidence="8" type="ORF">CPLU01_07540</name>
</gene>
<dbReference type="AlphaFoldDB" id="A0A8H6KF07"/>
<dbReference type="PANTHER" id="PTHR47447:SF17">
    <property type="entry name" value="OS12G0638900 PROTEIN"/>
    <property type="match status" value="1"/>
</dbReference>
<protein>
    <submittedName>
        <fullName evidence="8">Pentatricopeptide repeat domain-containing protein</fullName>
    </submittedName>
</protein>
<proteinExistence type="inferred from homology"/>
<evidence type="ECO:0000256" key="4">
    <source>
        <dbReference type="ARBA" id="ARBA00044511"/>
    </source>
</evidence>
<feature type="repeat" description="PPR" evidence="5">
    <location>
        <begin position="293"/>
        <end position="327"/>
    </location>
</feature>
<dbReference type="InterPro" id="IPR002885">
    <property type="entry name" value="PPR_rpt"/>
</dbReference>